<dbReference type="InterPro" id="IPR003018">
    <property type="entry name" value="GAF"/>
</dbReference>
<dbReference type="InterPro" id="IPR052020">
    <property type="entry name" value="Cyclic_di-GMP/3'3'-cGAMP_PDE"/>
</dbReference>
<dbReference type="InterPro" id="IPR029016">
    <property type="entry name" value="GAF-like_dom_sf"/>
</dbReference>
<protein>
    <submittedName>
        <fullName evidence="2">Cyclic di-GMP phosphodiesterase response regulator RpfG</fullName>
        <ecNumber evidence="2">3.1.4.52</ecNumber>
    </submittedName>
</protein>
<keyword evidence="2" id="KW-0378">Hydrolase</keyword>
<dbReference type="SUPFAM" id="SSF109604">
    <property type="entry name" value="HD-domain/PDEase-like"/>
    <property type="match status" value="1"/>
</dbReference>
<dbReference type="AlphaFoldDB" id="A0A1J5RMG5"/>
<dbReference type="PANTHER" id="PTHR45228">
    <property type="entry name" value="CYCLIC DI-GMP PHOSPHODIESTERASE TM_0186-RELATED"/>
    <property type="match status" value="1"/>
</dbReference>
<name>A0A1J5RMG5_9ZZZZ</name>
<dbReference type="Pfam" id="PF13487">
    <property type="entry name" value="HD_5"/>
    <property type="match status" value="1"/>
</dbReference>
<proteinExistence type="predicted"/>
<evidence type="ECO:0000313" key="2">
    <source>
        <dbReference type="EMBL" id="OIQ93284.1"/>
    </source>
</evidence>
<dbReference type="EMBL" id="MLJW01000211">
    <property type="protein sequence ID" value="OIQ93284.1"/>
    <property type="molecule type" value="Genomic_DNA"/>
</dbReference>
<dbReference type="Gene3D" id="3.30.450.40">
    <property type="match status" value="1"/>
</dbReference>
<sequence>MTASSVLAPPAEGDLSRQLREVHALVRSTFAFVDRIALALYDASTDLLKTFASSNADALTLAGHQVELARVPSLAALAAARRERIVDDITREFGAPSKHSAWLRERGYRASYTVPLFDGDELAAFLFFDSKTAATFTPDVAAWLGRLSRVVARQLLARRRLAGGVLGAARVAIGLARARDLETGQHLERMAHYSRLMARALAPRHGLGDEYVEDVFLFAPLHDIGKVGVPDRILHKAGQLDAAEWAVMRGHVEIGERIIDTIANCGGHEDDGAALRTMRNIVAGHHERGDGSGYPRGLSGDAIALEARIVAVADVFDALSCRRPYKLAWAHDAVWRELFAQAAAGQLDADCVDALYRAADERRDIAQRFAEPG</sequence>
<gene>
    <name evidence="2" type="primary">rpfG_61</name>
    <name evidence="2" type="ORF">GALL_248060</name>
</gene>
<dbReference type="Gene3D" id="1.10.3210.10">
    <property type="entry name" value="Hypothetical protein af1432"/>
    <property type="match status" value="1"/>
</dbReference>
<dbReference type="SMART" id="SM00471">
    <property type="entry name" value="HDc"/>
    <property type="match status" value="1"/>
</dbReference>
<dbReference type="EC" id="3.1.4.52" evidence="2"/>
<dbReference type="PROSITE" id="PS51832">
    <property type="entry name" value="HD_GYP"/>
    <property type="match status" value="1"/>
</dbReference>
<comment type="caution">
    <text evidence="2">The sequence shown here is derived from an EMBL/GenBank/DDBJ whole genome shotgun (WGS) entry which is preliminary data.</text>
</comment>
<dbReference type="Pfam" id="PF01590">
    <property type="entry name" value="GAF"/>
    <property type="match status" value="1"/>
</dbReference>
<dbReference type="CDD" id="cd00077">
    <property type="entry name" value="HDc"/>
    <property type="match status" value="1"/>
</dbReference>
<dbReference type="InterPro" id="IPR037522">
    <property type="entry name" value="HD_GYP_dom"/>
</dbReference>
<dbReference type="PANTHER" id="PTHR45228:SF1">
    <property type="entry name" value="CYCLIC DI-GMP PHOSPHODIESTERASE TM_0186"/>
    <property type="match status" value="1"/>
</dbReference>
<reference evidence="2" key="1">
    <citation type="submission" date="2016-10" db="EMBL/GenBank/DDBJ databases">
        <title>Sequence of Gallionella enrichment culture.</title>
        <authorList>
            <person name="Poehlein A."/>
            <person name="Muehling M."/>
            <person name="Daniel R."/>
        </authorList>
    </citation>
    <scope>NUCLEOTIDE SEQUENCE</scope>
</reference>
<dbReference type="SUPFAM" id="SSF55781">
    <property type="entry name" value="GAF domain-like"/>
    <property type="match status" value="1"/>
</dbReference>
<evidence type="ECO:0000259" key="1">
    <source>
        <dbReference type="PROSITE" id="PS51832"/>
    </source>
</evidence>
<feature type="domain" description="HD-GYP" evidence="1">
    <location>
        <begin position="161"/>
        <end position="371"/>
    </location>
</feature>
<accession>A0A1J5RMG5</accession>
<dbReference type="GO" id="GO:0071111">
    <property type="term" value="F:cyclic-guanylate-specific phosphodiesterase activity"/>
    <property type="evidence" value="ECO:0007669"/>
    <property type="project" value="UniProtKB-EC"/>
</dbReference>
<organism evidence="2">
    <name type="scientific">mine drainage metagenome</name>
    <dbReference type="NCBI Taxonomy" id="410659"/>
    <lineage>
        <taxon>unclassified sequences</taxon>
        <taxon>metagenomes</taxon>
        <taxon>ecological metagenomes</taxon>
    </lineage>
</organism>
<dbReference type="InterPro" id="IPR003607">
    <property type="entry name" value="HD/PDEase_dom"/>
</dbReference>